<keyword evidence="1" id="KW-0732">Signal</keyword>
<dbReference type="RefSeq" id="WP_157751599.1">
    <property type="nucleotide sequence ID" value="NZ_LT629758.1"/>
</dbReference>
<gene>
    <name evidence="2" type="ORF">SAMN04489716_3160</name>
</gene>
<organism evidence="2 3">
    <name type="scientific">Actinoplanes derwentensis</name>
    <dbReference type="NCBI Taxonomy" id="113562"/>
    <lineage>
        <taxon>Bacteria</taxon>
        <taxon>Bacillati</taxon>
        <taxon>Actinomycetota</taxon>
        <taxon>Actinomycetes</taxon>
        <taxon>Micromonosporales</taxon>
        <taxon>Micromonosporaceae</taxon>
        <taxon>Actinoplanes</taxon>
    </lineage>
</organism>
<keyword evidence="3" id="KW-1185">Reference proteome</keyword>
<sequence>MRTFAVLCALILLAGCSSEPSSSSPAPVTATSVVQEAVESVDAGAVVKRLKDADIGITAVAVQDENTDPNNLIGRPSGYVSRASADLPGGSEQGDKYTVARGLVVEVFATAGQAKTRSDYINAVQQGAAVLGTEWHYFTGGGTALVRVSGTLKPSQAKKVEAAVAAL</sequence>
<reference evidence="2 3" key="1">
    <citation type="submission" date="2016-10" db="EMBL/GenBank/DDBJ databases">
        <authorList>
            <person name="de Groot N.N."/>
        </authorList>
    </citation>
    <scope>NUCLEOTIDE SEQUENCE [LARGE SCALE GENOMIC DNA]</scope>
    <source>
        <strain evidence="2 3">DSM 43941</strain>
    </source>
</reference>
<dbReference type="Proteomes" id="UP000198688">
    <property type="component" value="Chromosome I"/>
</dbReference>
<protein>
    <recommendedName>
        <fullName evidence="4">Lipoprotein</fullName>
    </recommendedName>
</protein>
<dbReference type="PROSITE" id="PS51257">
    <property type="entry name" value="PROKAR_LIPOPROTEIN"/>
    <property type="match status" value="1"/>
</dbReference>
<evidence type="ECO:0008006" key="4">
    <source>
        <dbReference type="Google" id="ProtNLM"/>
    </source>
</evidence>
<proteinExistence type="predicted"/>
<evidence type="ECO:0000313" key="3">
    <source>
        <dbReference type="Proteomes" id="UP000198688"/>
    </source>
</evidence>
<feature type="chain" id="PRO_5039286596" description="Lipoprotein" evidence="1">
    <location>
        <begin position="24"/>
        <end position="167"/>
    </location>
</feature>
<dbReference type="STRING" id="113562.SAMN04489716_3160"/>
<feature type="signal peptide" evidence="1">
    <location>
        <begin position="1"/>
        <end position="23"/>
    </location>
</feature>
<accession>A0A1H1Z629</accession>
<dbReference type="EMBL" id="LT629758">
    <property type="protein sequence ID" value="SDT29148.1"/>
    <property type="molecule type" value="Genomic_DNA"/>
</dbReference>
<dbReference type="AlphaFoldDB" id="A0A1H1Z629"/>
<evidence type="ECO:0000256" key="1">
    <source>
        <dbReference type="SAM" id="SignalP"/>
    </source>
</evidence>
<evidence type="ECO:0000313" key="2">
    <source>
        <dbReference type="EMBL" id="SDT29148.1"/>
    </source>
</evidence>
<dbReference type="OrthoDB" id="3629459at2"/>
<name>A0A1H1Z629_9ACTN</name>